<dbReference type="RefSeq" id="WP_109826306.1">
    <property type="nucleotide sequence ID" value="NZ_CP029494.1"/>
</dbReference>
<evidence type="ECO:0000313" key="1">
    <source>
        <dbReference type="EMBL" id="AWN22926.1"/>
    </source>
</evidence>
<proteinExistence type="predicted"/>
<dbReference type="AlphaFoldDB" id="A0A2Z3JG19"/>
<gene>
    <name evidence="1" type="ORF">DKM44_06535</name>
</gene>
<sequence>MNERQALIEQLTGERKVRALAETGSHGTPLAWAGSQPGLLSFERGLNTLSRESGRGVRRLRVPYEVLERWQEADTALLAAPLPPALLAQARVVYDPAGALTRVQRQLQQLTPQQFAVYRESLIQQAETRLEAVEALLQRGSGVAAQLLALADARRAAVECLYPALLTHLQLWPASGVRLPHFWRAQAGLPFPKAVGRLDQLYAFGAEAEARRVLLATRGLNLVEQEKRARLAVQAGYYDGAVRFLRDEAAQRWRADLERWPYLSGARQDKLGTLLGAGSSPLGPVAAALVRDLIADVRAGR</sequence>
<protein>
    <submittedName>
        <fullName evidence="1">Uncharacterized protein</fullName>
    </submittedName>
</protein>
<keyword evidence="2" id="KW-1185">Reference proteome</keyword>
<evidence type="ECO:0000313" key="2">
    <source>
        <dbReference type="Proteomes" id="UP000245368"/>
    </source>
</evidence>
<dbReference type="OrthoDB" id="58713at2"/>
<organism evidence="1 2">
    <name type="scientific">Deinococcus irradiatisoli</name>
    <dbReference type="NCBI Taxonomy" id="2202254"/>
    <lineage>
        <taxon>Bacteria</taxon>
        <taxon>Thermotogati</taxon>
        <taxon>Deinococcota</taxon>
        <taxon>Deinococci</taxon>
        <taxon>Deinococcales</taxon>
        <taxon>Deinococcaceae</taxon>
        <taxon>Deinococcus</taxon>
    </lineage>
</organism>
<dbReference type="EMBL" id="CP029494">
    <property type="protein sequence ID" value="AWN22926.1"/>
    <property type="molecule type" value="Genomic_DNA"/>
</dbReference>
<dbReference type="Proteomes" id="UP000245368">
    <property type="component" value="Chromosome"/>
</dbReference>
<reference evidence="1 2" key="1">
    <citation type="submission" date="2018-05" db="EMBL/GenBank/DDBJ databases">
        <title>Complete Genome Sequence of Deinococcus sp. strain 17bor-2.</title>
        <authorList>
            <person name="Srinivasan S."/>
        </authorList>
    </citation>
    <scope>NUCLEOTIDE SEQUENCE [LARGE SCALE GENOMIC DNA]</scope>
    <source>
        <strain evidence="1 2">17bor-2</strain>
    </source>
</reference>
<dbReference type="KEGG" id="dez:DKM44_06535"/>
<name>A0A2Z3JG19_9DEIO</name>
<accession>A0A2Z3JG19</accession>